<dbReference type="PANTHER" id="PTHR13449">
    <property type="entry name" value="INTEGRAL MEMBRANE PROTEIN GPR177"/>
    <property type="match status" value="1"/>
</dbReference>
<evidence type="ECO:0000256" key="5">
    <source>
        <dbReference type="ARBA" id="ARBA00022692"/>
    </source>
</evidence>
<dbReference type="AlphaFoldDB" id="A0A7J7IXK4"/>
<evidence type="ECO:0000256" key="9">
    <source>
        <dbReference type="SAM" id="MobiDB-lite"/>
    </source>
</evidence>
<dbReference type="PANTHER" id="PTHR13449:SF2">
    <property type="entry name" value="PROTEIN WNTLESS HOMOLOG"/>
    <property type="match status" value="1"/>
</dbReference>
<evidence type="ECO:0000256" key="6">
    <source>
        <dbReference type="ARBA" id="ARBA00022989"/>
    </source>
</evidence>
<evidence type="ECO:0000256" key="3">
    <source>
        <dbReference type="ARBA" id="ARBA00022473"/>
    </source>
</evidence>
<dbReference type="Pfam" id="PF06664">
    <property type="entry name" value="WLS-like_TM"/>
    <property type="match status" value="1"/>
</dbReference>
<keyword evidence="8 10" id="KW-0472">Membrane</keyword>
<name>A0A7J7IXK4_BUGNE</name>
<keyword evidence="6 10" id="KW-1133">Transmembrane helix</keyword>
<feature type="transmembrane region" description="Helical" evidence="10">
    <location>
        <begin position="521"/>
        <end position="539"/>
    </location>
</feature>
<protein>
    <submittedName>
        <fullName evidence="13">WLS</fullName>
    </submittedName>
</protein>
<proteinExistence type="inferred from homology"/>
<dbReference type="InterPro" id="IPR009551">
    <property type="entry name" value="Wntless"/>
</dbReference>
<evidence type="ECO:0000256" key="4">
    <source>
        <dbReference type="ARBA" id="ARBA00022687"/>
    </source>
</evidence>
<organism evidence="13 14">
    <name type="scientific">Bugula neritina</name>
    <name type="common">Brown bryozoan</name>
    <name type="synonym">Sertularia neritina</name>
    <dbReference type="NCBI Taxonomy" id="10212"/>
    <lineage>
        <taxon>Eukaryota</taxon>
        <taxon>Metazoa</taxon>
        <taxon>Spiralia</taxon>
        <taxon>Lophotrochozoa</taxon>
        <taxon>Bryozoa</taxon>
        <taxon>Gymnolaemata</taxon>
        <taxon>Cheilostomatida</taxon>
        <taxon>Flustrina</taxon>
        <taxon>Buguloidea</taxon>
        <taxon>Bugulidae</taxon>
        <taxon>Bugula</taxon>
    </lineage>
</organism>
<gene>
    <name evidence="13" type="ORF">EB796_023058</name>
</gene>
<dbReference type="GO" id="GO:0061355">
    <property type="term" value="P:Wnt protein secretion"/>
    <property type="evidence" value="ECO:0007669"/>
    <property type="project" value="TreeGrafter"/>
</dbReference>
<feature type="domain" description="Wntless-like transmembrane" evidence="11">
    <location>
        <begin position="252"/>
        <end position="542"/>
    </location>
</feature>
<dbReference type="GO" id="GO:0006886">
    <property type="term" value="P:intracellular protein transport"/>
    <property type="evidence" value="ECO:0007669"/>
    <property type="project" value="TreeGrafter"/>
</dbReference>
<dbReference type="InterPro" id="IPR047843">
    <property type="entry name" value="WLS-like_TM"/>
</dbReference>
<feature type="transmembrane region" description="Helical" evidence="10">
    <location>
        <begin position="452"/>
        <end position="475"/>
    </location>
</feature>
<accession>A0A7J7IXK4</accession>
<keyword evidence="7" id="KW-0333">Golgi apparatus</keyword>
<evidence type="ECO:0000256" key="2">
    <source>
        <dbReference type="ARBA" id="ARBA00008148"/>
    </source>
</evidence>
<dbReference type="GO" id="GO:0016055">
    <property type="term" value="P:Wnt signaling pathway"/>
    <property type="evidence" value="ECO:0007669"/>
    <property type="project" value="UniProtKB-KW"/>
</dbReference>
<evidence type="ECO:0000259" key="11">
    <source>
        <dbReference type="Pfam" id="PF06664"/>
    </source>
</evidence>
<evidence type="ECO:0000256" key="1">
    <source>
        <dbReference type="ARBA" id="ARBA00004653"/>
    </source>
</evidence>
<feature type="transmembrane region" description="Helical" evidence="10">
    <location>
        <begin position="326"/>
        <end position="343"/>
    </location>
</feature>
<dbReference type="EMBL" id="VXIV02003287">
    <property type="protein sequence ID" value="KAF6018662.1"/>
    <property type="molecule type" value="Genomic_DNA"/>
</dbReference>
<dbReference type="Proteomes" id="UP000593567">
    <property type="component" value="Unassembled WGS sequence"/>
</dbReference>
<comment type="caution">
    <text evidence="13">The sequence shown here is derived from an EMBL/GenBank/DDBJ whole genome shotgun (WGS) entry which is preliminary data.</text>
</comment>
<dbReference type="OrthoDB" id="5804250at2759"/>
<keyword evidence="3" id="KW-0217">Developmental protein</keyword>
<evidence type="ECO:0000256" key="10">
    <source>
        <dbReference type="SAM" id="Phobius"/>
    </source>
</evidence>
<dbReference type="GO" id="GO:0017147">
    <property type="term" value="F:Wnt-protein binding"/>
    <property type="evidence" value="ECO:0007669"/>
    <property type="project" value="InterPro"/>
</dbReference>
<dbReference type="GO" id="GO:0000139">
    <property type="term" value="C:Golgi membrane"/>
    <property type="evidence" value="ECO:0007669"/>
    <property type="project" value="UniProtKB-SubCell"/>
</dbReference>
<feature type="domain" description="Wntless GOLD" evidence="12">
    <location>
        <begin position="71"/>
        <end position="250"/>
    </location>
</feature>
<feature type="transmembrane region" description="Helical" evidence="10">
    <location>
        <begin position="254"/>
        <end position="275"/>
    </location>
</feature>
<evidence type="ECO:0000259" key="12">
    <source>
        <dbReference type="Pfam" id="PF21883"/>
    </source>
</evidence>
<evidence type="ECO:0000256" key="8">
    <source>
        <dbReference type="ARBA" id="ARBA00023136"/>
    </source>
</evidence>
<feature type="transmembrane region" description="Helical" evidence="10">
    <location>
        <begin position="363"/>
        <end position="383"/>
    </location>
</feature>
<evidence type="ECO:0000256" key="7">
    <source>
        <dbReference type="ARBA" id="ARBA00023034"/>
    </source>
</evidence>
<keyword evidence="14" id="KW-1185">Reference proteome</keyword>
<keyword evidence="4" id="KW-0879">Wnt signaling pathway</keyword>
<comment type="subcellular location">
    <subcellularLocation>
        <location evidence="1">Golgi apparatus membrane</location>
        <topology evidence="1">Multi-pass membrane protein</topology>
    </subcellularLocation>
</comment>
<evidence type="ECO:0000313" key="14">
    <source>
        <dbReference type="Proteomes" id="UP000593567"/>
    </source>
</evidence>
<feature type="region of interest" description="Disordered" evidence="9">
    <location>
        <begin position="562"/>
        <end position="619"/>
    </location>
</feature>
<feature type="transmembrane region" description="Helical" evidence="10">
    <location>
        <begin position="404"/>
        <end position="432"/>
    </location>
</feature>
<evidence type="ECO:0000313" key="13">
    <source>
        <dbReference type="EMBL" id="KAF6018662.1"/>
    </source>
</evidence>
<dbReference type="InterPro" id="IPR053936">
    <property type="entry name" value="WLS_GOLD"/>
</dbReference>
<feature type="compositionally biased region" description="Polar residues" evidence="9">
    <location>
        <begin position="563"/>
        <end position="619"/>
    </location>
</feature>
<comment type="similarity">
    <text evidence="2">Belongs to the wntless family.</text>
</comment>
<keyword evidence="5 10" id="KW-0812">Transmembrane</keyword>
<sequence length="619" mass="70849">MLTGSLLNYETSYLCRLYCEKMAGVILENLSTKKLVPICILLMAFSLTCFIIGGKLVPDPVHTQNAIGNWCKRQFVNNTEVKWYPSRGKQPCDRLDGPDDKRISTLRAEDIVFSFQYPLPRDNEEKLMSRWFMYHFAIVNFNIEYKQNNNPGENAKLKLIVSVGYKDDPKSDQWLTLHHEREVDRTLQCAPPSTLKDGYRWECDFIDLFEFGSMPHKQYLVNIRLPPNPQTGDNINIGYLSGIDLVWFAQTGGFTLYFMVMKTVFFAMILPLTIWNYKRVSDLNRPAVFLEKLSLTLAISALLLNLPIDWLTLVIEMKFMLLWSDIRQGLFLTVLLCYWVVFASEHMMDDVKRGQLSSYYKQLSFVMFASALMFVFDICERGIRIMNPFFTLWASATGTKVAKAFLGLAVASAIIYFLTLAVIVIKAIYNIWKKKSQFKFMAKGLQVHYMSIIYRFYFALMFSVVCSILTVAAFAMGQIYESRWRWELDDEVDVDEVGVVDGQHAWDVNLKDFKVTTAFQLGVYGTWNVYVMVMLIFYAPSHKQAALPVDADGNEEDERVELTSLSSGPTTRSRSAAAVSTFSTEDATDETVNLTSGQQVSDQHQAQIHSLSSRPSHLD</sequence>
<dbReference type="Pfam" id="PF21883">
    <property type="entry name" value="WLS_GOLD"/>
    <property type="match status" value="1"/>
</dbReference>
<feature type="transmembrane region" description="Helical" evidence="10">
    <location>
        <begin position="295"/>
        <end position="314"/>
    </location>
</feature>
<reference evidence="13" key="1">
    <citation type="submission" date="2020-06" db="EMBL/GenBank/DDBJ databases">
        <title>Draft genome of Bugula neritina, a colonial animal packing powerful symbionts and potential medicines.</title>
        <authorList>
            <person name="Rayko M."/>
        </authorList>
    </citation>
    <scope>NUCLEOTIDE SEQUENCE [LARGE SCALE GENOMIC DNA]</scope>
    <source>
        <strain evidence="13">Kwan_BN1</strain>
    </source>
</reference>